<keyword evidence="4" id="KW-1185">Reference proteome</keyword>
<dbReference type="SUPFAM" id="SSF52540">
    <property type="entry name" value="P-loop containing nucleoside triphosphate hydrolases"/>
    <property type="match status" value="1"/>
</dbReference>
<dbReference type="Proteomes" id="UP000332933">
    <property type="component" value="Unassembled WGS sequence"/>
</dbReference>
<dbReference type="AlphaFoldDB" id="A0A485LGK9"/>
<dbReference type="EMBL" id="CAADRA010006982">
    <property type="protein sequence ID" value="VFT97712.1"/>
    <property type="molecule type" value="Genomic_DNA"/>
</dbReference>
<evidence type="ECO:0000313" key="2">
    <source>
        <dbReference type="EMBL" id="KAF0687181.1"/>
    </source>
</evidence>
<dbReference type="EMBL" id="VJMH01006956">
    <property type="protein sequence ID" value="KAF0687181.1"/>
    <property type="molecule type" value="Genomic_DNA"/>
</dbReference>
<proteinExistence type="predicted"/>
<reference evidence="2" key="2">
    <citation type="submission" date="2019-06" db="EMBL/GenBank/DDBJ databases">
        <title>Genomics analysis of Aphanomyces spp. identifies a new class of oomycete effector associated with host adaptation.</title>
        <authorList>
            <person name="Gaulin E."/>
        </authorList>
    </citation>
    <scope>NUCLEOTIDE SEQUENCE</scope>
    <source>
        <strain evidence="2">CBS 578.67</strain>
    </source>
</reference>
<dbReference type="InterPro" id="IPR008984">
    <property type="entry name" value="SMAD_FHA_dom_sf"/>
</dbReference>
<gene>
    <name evidence="3" type="primary">Aste57867_21037</name>
    <name evidence="2" type="ORF">As57867_020969</name>
    <name evidence="3" type="ORF">ASTE57867_21037</name>
</gene>
<name>A0A485LGK9_9STRA</name>
<accession>A0A485LGK9</accession>
<evidence type="ECO:0000256" key="1">
    <source>
        <dbReference type="SAM" id="MobiDB-lite"/>
    </source>
</evidence>
<dbReference type="InterPro" id="IPR027417">
    <property type="entry name" value="P-loop_NTPase"/>
</dbReference>
<organism evidence="3 4">
    <name type="scientific">Aphanomyces stellatus</name>
    <dbReference type="NCBI Taxonomy" id="120398"/>
    <lineage>
        <taxon>Eukaryota</taxon>
        <taxon>Sar</taxon>
        <taxon>Stramenopiles</taxon>
        <taxon>Oomycota</taxon>
        <taxon>Saprolegniomycetes</taxon>
        <taxon>Saprolegniales</taxon>
        <taxon>Verrucalvaceae</taxon>
        <taxon>Aphanomyces</taxon>
    </lineage>
</organism>
<reference evidence="3 4" key="1">
    <citation type="submission" date="2019-03" db="EMBL/GenBank/DDBJ databases">
        <authorList>
            <person name="Gaulin E."/>
            <person name="Dumas B."/>
        </authorList>
    </citation>
    <scope>NUCLEOTIDE SEQUENCE [LARGE SCALE GENOMIC DNA]</scope>
    <source>
        <strain evidence="3">CBS 568.67</strain>
    </source>
</reference>
<sequence>MAAEGCATHGENKENAHAVSRRRTRRSRVDCELESTPRKSKRVLIDMALDDDPLMLPSGKSVESPPRRKTSPRDVVSASFSLDDGEDDDEDGPKSLRPAVDADKRPTRHVSSLVSRYALHLHPDSKMSSAERMALQRAGLSDVIFVDGLRRFWAVNRSDFSALGPSFDTQFMGHRHCVVRHHEGRLFIERCSKGSVRVNDVKLEMHLPKALHRGDVVTVVNRSTVTLKYLVSHSFVRLPKMRRHRADKNRTIAVCAAAPLIGMDRQGNHHPIPDIPVERHFDVIQHHAAPRAIHVKSRVATWMDLRSLLTWGCRVLHFMGQGSDSTVYLEDHLGMVHPVSYATLLQMLDVGGPTLQLVVLSYTPARPLANVFLAHGVPHVVAVHDSACLTTFYAALTSGLDVQTSVDRANEGVTNGSSSMSSLSQPSAALTLYTAPAVSGPNAPFRWVKGAKAACSSSRHLTPSFRRHAALPPLSTHFTHRQADVFRICEYLASKARLVTVAGRAGVGKTEVGIAVAHRVDQRHHILGVGSRMVFSFVSTLIQAAPMDGTCLWSFVRKRTHTHTTRLHKWPTLIVLDGCDPWLHQDGFRALLHDWFKTSPTLQVLLTARGGVTTTHKIAHVTEEVYILDDAVASSQASTIEASSQVAEKEPKLHARFQTLAIEC</sequence>
<evidence type="ECO:0000313" key="4">
    <source>
        <dbReference type="Proteomes" id="UP000332933"/>
    </source>
</evidence>
<dbReference type="SUPFAM" id="SSF49879">
    <property type="entry name" value="SMAD/FHA domain"/>
    <property type="match status" value="1"/>
</dbReference>
<dbReference type="OrthoDB" id="69882at2759"/>
<feature type="region of interest" description="Disordered" evidence="1">
    <location>
        <begin position="1"/>
        <end position="108"/>
    </location>
</feature>
<protein>
    <submittedName>
        <fullName evidence="3">Aste57867_21037 protein</fullName>
    </submittedName>
</protein>
<feature type="compositionally biased region" description="Basic and acidic residues" evidence="1">
    <location>
        <begin position="27"/>
        <end position="37"/>
    </location>
</feature>
<dbReference type="Gene3D" id="2.60.200.20">
    <property type="match status" value="1"/>
</dbReference>
<evidence type="ECO:0000313" key="3">
    <source>
        <dbReference type="EMBL" id="VFT97712.1"/>
    </source>
</evidence>
<dbReference type="Gene3D" id="3.40.50.300">
    <property type="entry name" value="P-loop containing nucleotide triphosphate hydrolases"/>
    <property type="match status" value="1"/>
</dbReference>